<keyword evidence="2" id="KW-0663">Pyridoxal phosphate</keyword>
<dbReference type="InterPro" id="IPR015421">
    <property type="entry name" value="PyrdxlP-dep_Trfase_major"/>
</dbReference>
<dbReference type="OrthoDB" id="199743at2"/>
<dbReference type="GO" id="GO:0003677">
    <property type="term" value="F:DNA binding"/>
    <property type="evidence" value="ECO:0007669"/>
    <property type="project" value="UniProtKB-KW"/>
</dbReference>
<comment type="similarity">
    <text evidence="1">In the C-terminal section; belongs to the class-I pyridoxal-phosphate-dependent aminotransferase family.</text>
</comment>
<dbReference type="Proteomes" id="UP000184501">
    <property type="component" value="Unassembled WGS sequence"/>
</dbReference>
<dbReference type="RefSeq" id="WP_073479480.1">
    <property type="nucleotide sequence ID" value="NZ_FQVN01000001.1"/>
</dbReference>
<name>A0A1M4U3H7_STRHI</name>
<dbReference type="PROSITE" id="PS50949">
    <property type="entry name" value="HTH_GNTR"/>
    <property type="match status" value="1"/>
</dbReference>
<dbReference type="STRING" id="2017.SAMN05444320_101282"/>
<dbReference type="InterPro" id="IPR004839">
    <property type="entry name" value="Aminotransferase_I/II_large"/>
</dbReference>
<evidence type="ECO:0000256" key="3">
    <source>
        <dbReference type="ARBA" id="ARBA00023015"/>
    </source>
</evidence>
<dbReference type="InterPro" id="IPR036390">
    <property type="entry name" value="WH_DNA-bd_sf"/>
</dbReference>
<dbReference type="CDD" id="cd00609">
    <property type="entry name" value="AAT_like"/>
    <property type="match status" value="1"/>
</dbReference>
<dbReference type="Pfam" id="PF00392">
    <property type="entry name" value="GntR"/>
    <property type="match status" value="1"/>
</dbReference>
<dbReference type="Pfam" id="PF00155">
    <property type="entry name" value="Aminotran_1_2"/>
    <property type="match status" value="1"/>
</dbReference>
<organism evidence="7 8">
    <name type="scientific">Streptoalloteichus hindustanus</name>
    <dbReference type="NCBI Taxonomy" id="2017"/>
    <lineage>
        <taxon>Bacteria</taxon>
        <taxon>Bacillati</taxon>
        <taxon>Actinomycetota</taxon>
        <taxon>Actinomycetes</taxon>
        <taxon>Pseudonocardiales</taxon>
        <taxon>Pseudonocardiaceae</taxon>
        <taxon>Streptoalloteichus</taxon>
    </lineage>
</organism>
<dbReference type="EMBL" id="FQVN01000001">
    <property type="protein sequence ID" value="SHE51200.1"/>
    <property type="molecule type" value="Genomic_DNA"/>
</dbReference>
<dbReference type="SMART" id="SM00345">
    <property type="entry name" value="HTH_GNTR"/>
    <property type="match status" value="1"/>
</dbReference>
<dbReference type="GO" id="GO:0003700">
    <property type="term" value="F:DNA-binding transcription factor activity"/>
    <property type="evidence" value="ECO:0007669"/>
    <property type="project" value="InterPro"/>
</dbReference>
<dbReference type="InterPro" id="IPR036388">
    <property type="entry name" value="WH-like_DNA-bd_sf"/>
</dbReference>
<dbReference type="SUPFAM" id="SSF53383">
    <property type="entry name" value="PLP-dependent transferases"/>
    <property type="match status" value="1"/>
</dbReference>
<evidence type="ECO:0000256" key="4">
    <source>
        <dbReference type="ARBA" id="ARBA00023125"/>
    </source>
</evidence>
<dbReference type="PANTHER" id="PTHR46577">
    <property type="entry name" value="HTH-TYPE TRANSCRIPTIONAL REGULATORY PROTEIN GABR"/>
    <property type="match status" value="1"/>
</dbReference>
<reference evidence="7 8" key="1">
    <citation type="submission" date="2016-11" db="EMBL/GenBank/DDBJ databases">
        <authorList>
            <person name="Jaros S."/>
            <person name="Januszkiewicz K."/>
            <person name="Wedrychowicz H."/>
        </authorList>
    </citation>
    <scope>NUCLEOTIDE SEQUENCE [LARGE SCALE GENOMIC DNA]</scope>
    <source>
        <strain evidence="7 8">DSM 44523</strain>
    </source>
</reference>
<feature type="domain" description="HTH gntR-type" evidence="6">
    <location>
        <begin position="28"/>
        <end position="96"/>
    </location>
</feature>
<evidence type="ECO:0000313" key="7">
    <source>
        <dbReference type="EMBL" id="SHE51200.1"/>
    </source>
</evidence>
<protein>
    <submittedName>
        <fullName evidence="7">Transcriptional regulator, GntR family</fullName>
    </submittedName>
</protein>
<evidence type="ECO:0000259" key="6">
    <source>
        <dbReference type="PROSITE" id="PS50949"/>
    </source>
</evidence>
<dbReference type="Gene3D" id="3.40.640.10">
    <property type="entry name" value="Type I PLP-dependent aspartate aminotransferase-like (Major domain)"/>
    <property type="match status" value="1"/>
</dbReference>
<dbReference type="GO" id="GO:0030170">
    <property type="term" value="F:pyridoxal phosphate binding"/>
    <property type="evidence" value="ECO:0007669"/>
    <property type="project" value="InterPro"/>
</dbReference>
<gene>
    <name evidence="7" type="ORF">SAMN05444320_101282</name>
</gene>
<dbReference type="InterPro" id="IPR015422">
    <property type="entry name" value="PyrdxlP-dep_Trfase_small"/>
</dbReference>
<keyword evidence="3" id="KW-0805">Transcription regulation</keyword>
<proteinExistence type="inferred from homology"/>
<dbReference type="SUPFAM" id="SSF46785">
    <property type="entry name" value="Winged helix' DNA-binding domain"/>
    <property type="match status" value="1"/>
</dbReference>
<keyword evidence="4" id="KW-0238">DNA-binding</keyword>
<keyword evidence="8" id="KW-1185">Reference proteome</keyword>
<dbReference type="InterPro" id="IPR015424">
    <property type="entry name" value="PyrdxlP-dep_Trfase"/>
</dbReference>
<evidence type="ECO:0000256" key="1">
    <source>
        <dbReference type="ARBA" id="ARBA00005384"/>
    </source>
</evidence>
<evidence type="ECO:0000256" key="5">
    <source>
        <dbReference type="ARBA" id="ARBA00023163"/>
    </source>
</evidence>
<dbReference type="Gene3D" id="1.10.10.10">
    <property type="entry name" value="Winged helix-like DNA-binding domain superfamily/Winged helix DNA-binding domain"/>
    <property type="match status" value="1"/>
</dbReference>
<dbReference type="PRINTS" id="PR00035">
    <property type="entry name" value="HTHGNTR"/>
</dbReference>
<dbReference type="InterPro" id="IPR051446">
    <property type="entry name" value="HTH_trans_reg/aminotransferase"/>
</dbReference>
<accession>A0A1M4U3H7</accession>
<evidence type="ECO:0000256" key="2">
    <source>
        <dbReference type="ARBA" id="ARBA00022898"/>
    </source>
</evidence>
<evidence type="ECO:0000313" key="8">
    <source>
        <dbReference type="Proteomes" id="UP000184501"/>
    </source>
</evidence>
<sequence length="486" mass="51726">MEPTFSPGGRVSGATLARLLGAWRQGGRRGSADLAGAIRVLVLDGRLTVGTRLPAERELAEALGASRTLVTTAMDRLRDDGVVASRRGAGSWIARPVAADRPSREQPVSASDVLDLSCASPPALPELATALDTARRRMPAEFAQPGYLAQGLLELRERIAERYTARGLPTHADQVLITNGAQHAFALALRMLVGPGDRVLMENPSYPNAIDAVRASYARPVAVAMTDEGWDLDGLEVVLRQAAPRLAFLMPDFHNPTGGYLDAAGRERLGAALRRTRTPVFVDETLAELALEPGVGGAPPLAAFAEDLVISAGSASKLYWGGLRLGWVRASADLVRRMVAVRPVLDLGSPVLEQVVLSELFAVLPGVVECRQREFRRLRDVLIAELRARCPGWEIPTPVGGLALWCRLDGPVSTRLAVTAEGLGVHVAPGSRFAVTGGLEHYVRLPFTLAEEQLVEAARRLAVAASSVGGPGLLAEQVPLAELPVT</sequence>
<dbReference type="InterPro" id="IPR000524">
    <property type="entry name" value="Tscrpt_reg_HTH_GntR"/>
</dbReference>
<dbReference type="CDD" id="cd07377">
    <property type="entry name" value="WHTH_GntR"/>
    <property type="match status" value="1"/>
</dbReference>
<dbReference type="PANTHER" id="PTHR46577:SF1">
    <property type="entry name" value="HTH-TYPE TRANSCRIPTIONAL REGULATORY PROTEIN GABR"/>
    <property type="match status" value="1"/>
</dbReference>
<dbReference type="AlphaFoldDB" id="A0A1M4U3H7"/>
<dbReference type="Gene3D" id="3.90.1150.10">
    <property type="entry name" value="Aspartate Aminotransferase, domain 1"/>
    <property type="match status" value="1"/>
</dbReference>
<keyword evidence="5" id="KW-0804">Transcription</keyword>